<evidence type="ECO:0000256" key="3">
    <source>
        <dbReference type="ARBA" id="ARBA00022989"/>
    </source>
</evidence>
<comment type="subcellular location">
    <subcellularLocation>
        <location evidence="1">Membrane</location>
        <topology evidence="1">Multi-pass membrane protein</topology>
    </subcellularLocation>
</comment>
<sequence>MSDAYTPNKSLAVAAAVLFGIPTLIHFGFIFINYAVDWRTRSLRRLPTRAWFMIPFFIGVALELIGYITRNLSADEVGPNSTRTSGASASLILTTIGIVVAPAFMSASLYMLFGRICKLMEEASSVPHRLSFIAIRFVTFVFVSFDVVSIVVQILGGVMTISDNPKTVKNSFTVLKVAYIIQVVGLVFFMTLALIARYRAKKYDIIPASLVAQWKGCLTLLYLGGSIITFRSIYRFLEIVIQIDGKHPLADHEALFYIFDTLLMLLVSYYFVAFYPTQYLLPPSVEPQYKMTEA</sequence>
<dbReference type="InterPro" id="IPR007568">
    <property type="entry name" value="RTA1"/>
</dbReference>
<feature type="transmembrane region" description="Helical" evidence="5">
    <location>
        <begin position="177"/>
        <end position="196"/>
    </location>
</feature>
<comment type="caution">
    <text evidence="6">The sequence shown here is derived from an EMBL/GenBank/DDBJ whole genome shotgun (WGS) entry which is preliminary data.</text>
</comment>
<feature type="transmembrane region" description="Helical" evidence="5">
    <location>
        <begin position="89"/>
        <end position="113"/>
    </location>
</feature>
<keyword evidence="4 5" id="KW-0472">Membrane</keyword>
<evidence type="ECO:0000256" key="2">
    <source>
        <dbReference type="ARBA" id="ARBA00022692"/>
    </source>
</evidence>
<organism evidence="6 7">
    <name type="scientific">Leucosporidium creatinivorum</name>
    <dbReference type="NCBI Taxonomy" id="106004"/>
    <lineage>
        <taxon>Eukaryota</taxon>
        <taxon>Fungi</taxon>
        <taxon>Dikarya</taxon>
        <taxon>Basidiomycota</taxon>
        <taxon>Pucciniomycotina</taxon>
        <taxon>Microbotryomycetes</taxon>
        <taxon>Leucosporidiales</taxon>
        <taxon>Leucosporidium</taxon>
    </lineage>
</organism>
<reference evidence="6 7" key="1">
    <citation type="submission" date="2016-07" db="EMBL/GenBank/DDBJ databases">
        <title>Pervasive Adenine N6-methylation of Active Genes in Fungi.</title>
        <authorList>
            <consortium name="DOE Joint Genome Institute"/>
            <person name="Mondo S.J."/>
            <person name="Dannebaum R.O."/>
            <person name="Kuo R.C."/>
            <person name="Labutti K."/>
            <person name="Haridas S."/>
            <person name="Kuo A."/>
            <person name="Salamov A."/>
            <person name="Ahrendt S.R."/>
            <person name="Lipzen A."/>
            <person name="Sullivan W."/>
            <person name="Andreopoulos W.B."/>
            <person name="Clum A."/>
            <person name="Lindquist E."/>
            <person name="Daum C."/>
            <person name="Ramamoorthy G.K."/>
            <person name="Gryganskyi A."/>
            <person name="Culley D."/>
            <person name="Magnuson J.K."/>
            <person name="James T.Y."/>
            <person name="O'Malley M.A."/>
            <person name="Stajich J.E."/>
            <person name="Spatafora J.W."/>
            <person name="Visel A."/>
            <person name="Grigoriev I.V."/>
        </authorList>
    </citation>
    <scope>NUCLEOTIDE SEQUENCE [LARGE SCALE GENOMIC DNA]</scope>
    <source>
        <strain evidence="6 7">62-1032</strain>
    </source>
</reference>
<dbReference type="GO" id="GO:0016020">
    <property type="term" value="C:membrane"/>
    <property type="evidence" value="ECO:0007669"/>
    <property type="project" value="UniProtKB-SubCell"/>
</dbReference>
<dbReference type="Pfam" id="PF04479">
    <property type="entry name" value="RTA1"/>
    <property type="match status" value="1"/>
</dbReference>
<feature type="transmembrane region" description="Helical" evidence="5">
    <location>
        <begin position="217"/>
        <end position="234"/>
    </location>
</feature>
<dbReference type="OrthoDB" id="3358017at2759"/>
<keyword evidence="3 5" id="KW-1133">Transmembrane helix</keyword>
<evidence type="ECO:0000256" key="5">
    <source>
        <dbReference type="SAM" id="Phobius"/>
    </source>
</evidence>
<dbReference type="EMBL" id="MCGR01000038">
    <property type="protein sequence ID" value="ORY75359.1"/>
    <property type="molecule type" value="Genomic_DNA"/>
</dbReference>
<feature type="transmembrane region" description="Helical" evidence="5">
    <location>
        <begin position="133"/>
        <end position="157"/>
    </location>
</feature>
<feature type="transmembrane region" description="Helical" evidence="5">
    <location>
        <begin position="12"/>
        <end position="36"/>
    </location>
</feature>
<dbReference type="STRING" id="106004.A0A1Y2EUX8"/>
<evidence type="ECO:0000313" key="7">
    <source>
        <dbReference type="Proteomes" id="UP000193467"/>
    </source>
</evidence>
<keyword evidence="7" id="KW-1185">Reference proteome</keyword>
<keyword evidence="2 5" id="KW-0812">Transmembrane</keyword>
<dbReference type="InParanoid" id="A0A1Y2EUX8"/>
<evidence type="ECO:0000256" key="1">
    <source>
        <dbReference type="ARBA" id="ARBA00004141"/>
    </source>
</evidence>
<dbReference type="AlphaFoldDB" id="A0A1Y2EUX8"/>
<feature type="transmembrane region" description="Helical" evidence="5">
    <location>
        <begin position="254"/>
        <end position="275"/>
    </location>
</feature>
<evidence type="ECO:0000256" key="4">
    <source>
        <dbReference type="ARBA" id="ARBA00023136"/>
    </source>
</evidence>
<protein>
    <submittedName>
        <fullName evidence="6">RTA1 like protein-domain-containing protein</fullName>
    </submittedName>
</protein>
<proteinExistence type="predicted"/>
<gene>
    <name evidence="6" type="ORF">BCR35DRAFT_325847</name>
</gene>
<evidence type="ECO:0000313" key="6">
    <source>
        <dbReference type="EMBL" id="ORY75359.1"/>
    </source>
</evidence>
<accession>A0A1Y2EUX8</accession>
<name>A0A1Y2EUX8_9BASI</name>
<dbReference type="PANTHER" id="PTHR31465:SF1">
    <property type="entry name" value="PROTEIN RTA1-RELATED"/>
    <property type="match status" value="1"/>
</dbReference>
<dbReference type="Proteomes" id="UP000193467">
    <property type="component" value="Unassembled WGS sequence"/>
</dbReference>
<feature type="transmembrane region" description="Helical" evidence="5">
    <location>
        <begin position="48"/>
        <end position="69"/>
    </location>
</feature>
<dbReference type="PANTHER" id="PTHR31465">
    <property type="entry name" value="PROTEIN RTA1-RELATED"/>
    <property type="match status" value="1"/>
</dbReference>